<organism evidence="1 2">
    <name type="scientific">Amycolatopsis taiwanensis</name>
    <dbReference type="NCBI Taxonomy" id="342230"/>
    <lineage>
        <taxon>Bacteria</taxon>
        <taxon>Bacillati</taxon>
        <taxon>Actinomycetota</taxon>
        <taxon>Actinomycetes</taxon>
        <taxon>Pseudonocardiales</taxon>
        <taxon>Pseudonocardiaceae</taxon>
        <taxon>Amycolatopsis</taxon>
    </lineage>
</organism>
<dbReference type="RefSeq" id="WP_027945535.1">
    <property type="nucleotide sequence ID" value="NZ_BSTI01000024.1"/>
</dbReference>
<keyword evidence="2" id="KW-1185">Reference proteome</keyword>
<dbReference type="AlphaFoldDB" id="A0A9W6VKF6"/>
<comment type="caution">
    <text evidence="1">The sequence shown here is derived from an EMBL/GenBank/DDBJ whole genome shotgun (WGS) entry which is preliminary data.</text>
</comment>
<reference evidence="1" key="1">
    <citation type="submission" date="2023-03" db="EMBL/GenBank/DDBJ databases">
        <title>Amycolatopsis taiwanensis NBRC 103393.</title>
        <authorList>
            <person name="Ichikawa N."/>
            <person name="Sato H."/>
            <person name="Tonouchi N."/>
        </authorList>
    </citation>
    <scope>NUCLEOTIDE SEQUENCE</scope>
    <source>
        <strain evidence="1">NBRC 103393</strain>
    </source>
</reference>
<dbReference type="InterPro" id="IPR036079">
    <property type="entry name" value="ATPase_csu/dsu_sf"/>
</dbReference>
<dbReference type="SUPFAM" id="SSF103486">
    <property type="entry name" value="V-type ATP synthase subunit C"/>
    <property type="match status" value="1"/>
</dbReference>
<dbReference type="EMBL" id="BSTI01000024">
    <property type="protein sequence ID" value="GLY70554.1"/>
    <property type="molecule type" value="Genomic_DNA"/>
</dbReference>
<evidence type="ECO:0000313" key="1">
    <source>
        <dbReference type="EMBL" id="GLY70554.1"/>
    </source>
</evidence>
<evidence type="ECO:0008006" key="3">
    <source>
        <dbReference type="Google" id="ProtNLM"/>
    </source>
</evidence>
<proteinExistence type="predicted"/>
<dbReference type="Proteomes" id="UP001165136">
    <property type="component" value="Unassembled WGS sequence"/>
</dbReference>
<sequence>MRAAWTAGSVRAQALLNRRLGVAGTGGLAGCTSFSEALARLAASPYGHDVRPDQTVDQAEHALAETVLWHLRVLAGWLPRSAAELMRACAAWFEIGNLLDHLRALHGADSRPPYQLGALATAWPRLAVAGSPGELRAALAASPWGDPGTDETGAVAVTMWAGWAARMAAASPHIRPWAAAGAALLAARERFLLQRPVPELAARRLAGLLGARQGDIGDFTGFAASLPSEARWVLRAAENPGELWRAEEGWWHRVDQDARELRRHPGPASQPVVACVALLAVDARRCRTALELAARGGGRWEEFDALV</sequence>
<evidence type="ECO:0000313" key="2">
    <source>
        <dbReference type="Proteomes" id="UP001165136"/>
    </source>
</evidence>
<accession>A0A9W6VKF6</accession>
<gene>
    <name evidence="1" type="ORF">Atai01_71730</name>
</gene>
<name>A0A9W6VKF6_9PSEU</name>
<protein>
    <recommendedName>
        <fullName evidence="3">V-type ATPase subunit</fullName>
    </recommendedName>
</protein>
<dbReference type="PROSITE" id="PS51257">
    <property type="entry name" value="PROKAR_LIPOPROTEIN"/>
    <property type="match status" value="1"/>
</dbReference>